<sequence>MPESAYYVYLLRDPRIADPRSSIFYVGKGKRQRALDHELNAWAVLADDVNASVKERTLHKIRELGASVQITVLADADQGLLSEARAFDIEAGIIAALGMKGRGNEVDGHRIRAIDGTAFERIANATEQELDEKRRYIRVPVDGLWGGTDLTGTLISASDSAVWENSRQLWSKTARRRVDEIRAAGHDERVVLIALAPNPRDGRKPLVVGLWELVDAREQEGSTKESGQPGWEYVKSAVESDWLVSQRHRLLGNIATIDGKPVQRTQDRSYLFWS</sequence>
<protein>
    <recommendedName>
        <fullName evidence="3">GIY-YIG domain-containing protein</fullName>
    </recommendedName>
</protein>
<dbReference type="Proteomes" id="UP000248783">
    <property type="component" value="Unassembled WGS sequence"/>
</dbReference>
<reference evidence="1 2" key="1">
    <citation type="submission" date="2018-06" db="EMBL/GenBank/DDBJ databases">
        <title>Whole genome sequencing of a novel hydrocarbon degrading bacterial strain, PW21 isolated from oil contaminated produced water sample.</title>
        <authorList>
            <person name="Nagkirti P."/>
            <person name="Shaikh A."/>
            <person name="Gowdaman V."/>
            <person name="Engineer A.E."/>
            <person name="Dagar S."/>
            <person name="Dhakephalkar P.K."/>
        </authorList>
    </citation>
    <scope>NUCLEOTIDE SEQUENCE [LARGE SCALE GENOMIC DNA]</scope>
    <source>
        <strain evidence="1 2">PW21</strain>
    </source>
</reference>
<proteinExistence type="predicted"/>
<dbReference type="RefSeq" id="WP_111250519.1">
    <property type="nucleotide sequence ID" value="NZ_QKWH01000003.1"/>
</dbReference>
<gene>
    <name evidence="1" type="ORF">DNL40_07030</name>
</gene>
<dbReference type="EMBL" id="QKWH01000003">
    <property type="protein sequence ID" value="PZR53852.1"/>
    <property type="molecule type" value="Genomic_DNA"/>
</dbReference>
<evidence type="ECO:0000313" key="2">
    <source>
        <dbReference type="Proteomes" id="UP000248783"/>
    </source>
</evidence>
<dbReference type="AlphaFoldDB" id="A0A2W5WSP8"/>
<accession>A0A2W5WSP8</accession>
<organism evidence="1 2">
    <name type="scientific">Xylanimonas oleitrophica</name>
    <dbReference type="NCBI Taxonomy" id="2607479"/>
    <lineage>
        <taxon>Bacteria</taxon>
        <taxon>Bacillati</taxon>
        <taxon>Actinomycetota</taxon>
        <taxon>Actinomycetes</taxon>
        <taxon>Micrococcales</taxon>
        <taxon>Promicromonosporaceae</taxon>
        <taxon>Xylanimonas</taxon>
    </lineage>
</organism>
<keyword evidence="2" id="KW-1185">Reference proteome</keyword>
<evidence type="ECO:0000313" key="1">
    <source>
        <dbReference type="EMBL" id="PZR53852.1"/>
    </source>
</evidence>
<evidence type="ECO:0008006" key="3">
    <source>
        <dbReference type="Google" id="ProtNLM"/>
    </source>
</evidence>
<comment type="caution">
    <text evidence="1">The sequence shown here is derived from an EMBL/GenBank/DDBJ whole genome shotgun (WGS) entry which is preliminary data.</text>
</comment>
<name>A0A2W5WSP8_9MICO</name>
<dbReference type="CDD" id="cd10440">
    <property type="entry name" value="GIY-YIG_COG3680"/>
    <property type="match status" value="1"/>
</dbReference>
<dbReference type="Pfam" id="PF22945">
    <property type="entry name" value="LEM-3_GIY-YIG"/>
    <property type="match status" value="1"/>
</dbReference>